<evidence type="ECO:0000256" key="15">
    <source>
        <dbReference type="ARBA" id="ARBA00023180"/>
    </source>
</evidence>
<evidence type="ECO:0000313" key="24">
    <source>
        <dbReference type="Proteomes" id="UP000694405"/>
    </source>
</evidence>
<dbReference type="GO" id="GO:0010556">
    <property type="term" value="P:regulation of macromolecule biosynthetic process"/>
    <property type="evidence" value="ECO:0007669"/>
    <property type="project" value="UniProtKB-ARBA"/>
</dbReference>
<accession>A0A8V5HAK6</accession>
<dbReference type="InterPro" id="IPR056264">
    <property type="entry name" value="R2_ABCA1-4-like"/>
</dbReference>
<dbReference type="InterPro" id="IPR027417">
    <property type="entry name" value="P-loop_NTPase"/>
</dbReference>
<dbReference type="GO" id="GO:0010008">
    <property type="term" value="C:endosome membrane"/>
    <property type="evidence" value="ECO:0007669"/>
    <property type="project" value="UniProtKB-SubCell"/>
</dbReference>
<protein>
    <recommendedName>
        <fullName evidence="18">ATP-binding cassette sub-family A member 2</fullName>
    </recommendedName>
    <alternativeName>
        <fullName evidence="19">ATP-binding cassette transporter 2</fullName>
    </alternativeName>
</protein>
<name>A0A8C6JNX8_MELUD</name>
<evidence type="ECO:0000256" key="18">
    <source>
        <dbReference type="ARBA" id="ARBA00068368"/>
    </source>
</evidence>
<keyword evidence="4" id="KW-0813">Transport</keyword>
<dbReference type="Pfam" id="PF00005">
    <property type="entry name" value="ABC_tran"/>
    <property type="match status" value="2"/>
</dbReference>
<keyword evidence="6" id="KW-0597">Phosphoprotein</keyword>
<keyword evidence="12" id="KW-1278">Translocase</keyword>
<evidence type="ECO:0000256" key="10">
    <source>
        <dbReference type="ARBA" id="ARBA00022753"/>
    </source>
</evidence>
<dbReference type="CDD" id="cd03263">
    <property type="entry name" value="ABC_subfamily_A"/>
    <property type="match status" value="2"/>
</dbReference>
<dbReference type="InterPro" id="IPR013525">
    <property type="entry name" value="ABC2_TM"/>
</dbReference>
<feature type="transmembrane region" description="Helical" evidence="21">
    <location>
        <begin position="732"/>
        <end position="756"/>
    </location>
</feature>
<dbReference type="InterPro" id="IPR003593">
    <property type="entry name" value="AAA+_ATPase"/>
</dbReference>
<dbReference type="GO" id="GO:0051247">
    <property type="term" value="P:positive regulation of protein metabolic process"/>
    <property type="evidence" value="ECO:0007669"/>
    <property type="project" value="UniProtKB-ARBA"/>
</dbReference>
<feature type="transmembrane region" description="Helical" evidence="21">
    <location>
        <begin position="1848"/>
        <end position="1873"/>
    </location>
</feature>
<feature type="compositionally biased region" description="Low complexity" evidence="20">
    <location>
        <begin position="1296"/>
        <end position="1306"/>
    </location>
</feature>
<reference evidence="23" key="3">
    <citation type="submission" date="2025-09" db="UniProtKB">
        <authorList>
            <consortium name="Ensembl"/>
        </authorList>
    </citation>
    <scope>IDENTIFICATION</scope>
</reference>
<feature type="region of interest" description="Disordered" evidence="20">
    <location>
        <begin position="1288"/>
        <end position="1307"/>
    </location>
</feature>
<feature type="transmembrane region" description="Helical" evidence="21">
    <location>
        <begin position="768"/>
        <end position="791"/>
    </location>
</feature>
<sequence length="2380" mass="266237">MGFLHQLHLLLWKNVTLKRRSPWVLTFEIFIPLVLFFILLGLRQKKPTIPVKEAFYTAAPLTSAGILPVMQSLCPDGQRDEFGFLQYSNSTVTQLLEHLSEAVEQSSLFDPEHPGLEEELESLRRHLEALSSSEPSSMETHFSNPAGSGFTLAWAAKDRGELHHFLTQNLSLPNSTAELLLGSSVDLREVYRLFFGSFPLVSDESWERDLWDGFVPAWLRVPQGVLFTGPVLEQLTCERSPAGLQRLLRVGPAQQSVLQAYRMLACNGSRAARHNRFTQLAAELRDQLDTPRIVSRLKLDEVNSTAAQHRLHALLEDLMEMEKVLRDVNILSALAKLLPRGACASKAPPPTANSTGWASANATASNATAEEGAGGSPVGGENPQGQFSAFVQLWAGLQPILCGNNRTIEPEALKQGNMSSLGFTSKEQRNLGLLVHLMTSNPKILYAPVGTEVDKVILKANETFAFVGNVTHYAKAWLNISPEIRAYLEEGRLQRRIRWLQQFTADLHKHPEILNVSDSDVLHNFLNGNFSLPNASVLLQQLDTIDNAACGWVHFMAKVSVDIFKGFPDEESIVNYTLNQAYQDNVTVFASVIFQTNRDGSLPPHVMYKIRQNSSFTEKTNEIRRAYWRPGPNTGGRFYFLYGFVWIQDMMERALINTFVGHDVVEPGNYVQMFPYPCYTRDDFLFVIEHMMPLCMVISWVYSVAMMIQHIVTEKEHRLKEVMKMMGLNNAVHWVAWFITGFVQLSISVTALTAILKYGKVLMHSDVLIIWLFLAIYAVATIMFCFLVSVLYSKAKLASACGGIIYFLSYVPYMYVAIREEVAHDKITAFEKCIAVSWLQLIWPGLQWHTFSQSPVEGDDFNLLLSMMMLIVDAVVYGVLTWYIEAVHPGRCAQWGMRTPLILRESPTGWATGEWRLGNGRGPGPAPPASASWRRIRPETRGIEEEPTHLPLVVCIDKLTKVYKTDKKLALNKLSLNLYENQVVSFLGHNGAGKTTTMSILTGLFPPTSGSATIYGHDIRTEMDEIRKNLGMCPQHNVLFDRLTVEEHLWFYSQLKSMAEEEIRKEMDKMIEDLELSNKRHSLVQTLSGGMKRKLSVAIAFVGGSRAVILDEPTAGVDPYARRAIWDLILKYKPGRTILLSTHHMDEADLLGDRIAIISHGKLKCCGSPLFLKSTYGDGYKLTVVKKQSDTRNGPGLGPHSPPAHCSVSPCSEPRVSQFIKKYVASCLLISDTNTELSYVLPSEAVKKGCFERLFQHLEQSLEELDLTSFGLMDTTLEEVFLKVSEEDQSLENSDAGTSSGNAHGAAGAGEGNLVTCSKLTQSQASLRSASSVGSVRGDEGGAYSEFFGDYAPLFDNRQDPDNISLQEAEVEDHDLAGQGSFKLEGSWLKLRQFHGLIVKRFHCAKRNTKALFSQILLPAFFVCLPVLCDLPPLILSPSQYHNYTQPKGNFIPYANEERREYRIRLSPDASPQQLVNTFHLPSGVGATCVLKTPFNNTLDQPMQNLNSNESKMLAAKYFDAMCIDSFTQGLPLSNFVPPPPSPAPSDYPISMDEDLLRAWNSTTFSSTVTSAPALPHIVHEPIKCTCSMQGTGFSCPSGVGGHPPQMKVVTGDILADITGRNVSEYLLYTSDRFRLHRYGALTFGNVQKSIPASFGARAPATVRKIAVRRTAQVFYNNKGYHSMPTYLNALNNAILRANLPKSKGNPAAYGITVTNHPMNKTSASLSLDYLLQGTDVVIAIFIIVAMSFVPASFVVFLVAEKATKAKHLQFVSGCDPVIYWLANYVWDMLNYLVPATCCIIILFVFDLPAYTSPTNFPAVLSLFLLYGWSITPIMYPASFWFEVPSSAYVFLIVINLFIGITATVATFLLQLFEHDKDLKVVNSYLKSCFLVFPNYNLGHGLMEMAYNEYINEYYAKIGQFDKMKSPFEWDIVTRGLVAMTIEGFVGFFITIMCQYNFFRKPQRLPVSTKPIEDDIDVANERHRVLRGDADNDMLKIENLTKVYKSRKIGRILAVDRLCVGVRPGECFGLLGVNGAGKTTTFKMLTGDESTTGGEAFINGHSILKELLQVQQSLGYCPQFDALFDELTAQEHLELYTRLRGIPWKDEERVVKWALKKLELTKYADKPASTYSGGNKRKLSTAIALIGYPAFIFLDEPTTGMDPKARRFLWNLILDVIKTGRSVVLTSHSMEECEALCTRLAIMVNGRLKCLGSIQHLKNRFGDGYMITVRTKSSLNVKEVVRFFNRNFPEAVLKERHHTKAQYQLKSDQISLAQVFSKMEQVVDVLGIEDYSVSQTTLDNVFVNFAKKQSDNLEQQETSPSCALQSPLERVLSLLRPRAAPTELRALVVEEQEDLETDDEGLISFEEERAQLSFNTDTLC</sequence>
<evidence type="ECO:0000256" key="7">
    <source>
        <dbReference type="ARBA" id="ARBA00022692"/>
    </source>
</evidence>
<dbReference type="GO" id="GO:0005765">
    <property type="term" value="C:lysosomal membrane"/>
    <property type="evidence" value="ECO:0007669"/>
    <property type="project" value="UniProtKB-SubCell"/>
</dbReference>
<evidence type="ECO:0000256" key="14">
    <source>
        <dbReference type="ARBA" id="ARBA00023136"/>
    </source>
</evidence>
<comment type="function">
    <text evidence="17">Probable lipid transporter that modulates cholesterol sequestration in the late endosome/lysosome by regulating the intracellular sphingolipid metabolism, in turn participates in cholesterol homeostasis. May alter the transbilayer distribution of ceramide in the intraluminal membrane lipid bilayer, favoring its retention in the outer leaflet that results in increased acid ceramidase activity in the late endosome/lysosome, facilitating ceramide deacylation to sphingosine leading to the sequestration of free cholesterol in lysosomes. In addition regulates amyloid-beta production either by activating a signaling pathway that regulates amyloid precursor protein transcription through the modulation of sphingolipid metabolism or through its role in gamma-secretase processing of APP. May play a role in myelin formation.</text>
</comment>
<evidence type="ECO:0000256" key="19">
    <source>
        <dbReference type="ARBA" id="ARBA00083139"/>
    </source>
</evidence>
<keyword evidence="16" id="KW-0458">Lysosome</keyword>
<accession>A0A8C6JNX8</accession>
<dbReference type="Pfam" id="PF23321">
    <property type="entry name" value="R1_ABCA1"/>
    <property type="match status" value="1"/>
</dbReference>
<comment type="subcellular location">
    <subcellularLocation>
        <location evidence="2">Endosome membrane</location>
    </subcellularLocation>
    <subcellularLocation>
        <location evidence="1">Lysosome membrane</location>
        <topology evidence="1">Multi-pass membrane protein</topology>
    </subcellularLocation>
</comment>
<feature type="transmembrane region" description="Helical" evidence="21">
    <location>
        <begin position="1817"/>
        <end position="1836"/>
    </location>
</feature>
<feature type="transmembrane region" description="Helical" evidence="21">
    <location>
        <begin position="691"/>
        <end position="712"/>
    </location>
</feature>
<evidence type="ECO:0000256" key="21">
    <source>
        <dbReference type="SAM" id="Phobius"/>
    </source>
</evidence>
<dbReference type="PANTHER" id="PTHR19229">
    <property type="entry name" value="ATP-BINDING CASSETTE TRANSPORTER SUBFAMILY A ABCA"/>
    <property type="match status" value="1"/>
</dbReference>
<evidence type="ECO:0000256" key="1">
    <source>
        <dbReference type="ARBA" id="ARBA00004155"/>
    </source>
</evidence>
<keyword evidence="7 21" id="KW-0812">Transmembrane</keyword>
<dbReference type="GO" id="GO:0016887">
    <property type="term" value="F:ATP hydrolysis activity"/>
    <property type="evidence" value="ECO:0007669"/>
    <property type="project" value="InterPro"/>
</dbReference>
<dbReference type="FunFam" id="3.40.50.300:FF:000511">
    <property type="entry name" value="ATP-binding cassette, sub-family A (ABC1), member 2"/>
    <property type="match status" value="1"/>
</dbReference>
<dbReference type="PROSITE" id="PS50893">
    <property type="entry name" value="ABC_TRANSPORTER_2"/>
    <property type="match status" value="2"/>
</dbReference>
<dbReference type="SUPFAM" id="SSF52540">
    <property type="entry name" value="P-loop containing nucleoside triphosphate hydrolases"/>
    <property type="match status" value="2"/>
</dbReference>
<evidence type="ECO:0000256" key="8">
    <source>
        <dbReference type="ARBA" id="ARBA00022737"/>
    </source>
</evidence>
<evidence type="ECO:0000256" key="2">
    <source>
        <dbReference type="ARBA" id="ARBA00004608"/>
    </source>
</evidence>
<keyword evidence="5" id="KW-0488">Methylation</keyword>
<evidence type="ECO:0000256" key="20">
    <source>
        <dbReference type="SAM" id="MobiDB-lite"/>
    </source>
</evidence>
<dbReference type="PANTHER" id="PTHR19229:SF36">
    <property type="entry name" value="ATP-BINDING CASSETTE SUB-FAMILY A MEMBER 2"/>
    <property type="match status" value="1"/>
</dbReference>
<dbReference type="Proteomes" id="UP000694405">
    <property type="component" value="Chromosome 11"/>
</dbReference>
<evidence type="ECO:0000256" key="4">
    <source>
        <dbReference type="ARBA" id="ARBA00022448"/>
    </source>
</evidence>
<dbReference type="InterPro" id="IPR017871">
    <property type="entry name" value="ABC_transporter-like_CS"/>
</dbReference>
<dbReference type="InterPro" id="IPR026082">
    <property type="entry name" value="ABCA"/>
</dbReference>
<keyword evidence="15" id="KW-0325">Glycoprotein</keyword>
<evidence type="ECO:0000313" key="23">
    <source>
        <dbReference type="Ensembl" id="ENSMUNP00000015377.2"/>
    </source>
</evidence>
<evidence type="ECO:0000256" key="3">
    <source>
        <dbReference type="ARBA" id="ARBA00008869"/>
    </source>
</evidence>
<dbReference type="GO" id="GO:0005319">
    <property type="term" value="F:lipid transporter activity"/>
    <property type="evidence" value="ECO:0007669"/>
    <property type="project" value="TreeGrafter"/>
</dbReference>
<feature type="transmembrane region" description="Helical" evidence="21">
    <location>
        <begin position="20"/>
        <end position="42"/>
    </location>
</feature>
<dbReference type="InterPro" id="IPR003439">
    <property type="entry name" value="ABC_transporter-like_ATP-bd"/>
</dbReference>
<feature type="transmembrane region" description="Helical" evidence="21">
    <location>
        <begin position="1790"/>
        <end position="1811"/>
    </location>
</feature>
<keyword evidence="24" id="KW-1185">Reference proteome</keyword>
<keyword evidence="8" id="KW-0677">Repeat</keyword>
<organism evidence="23 24">
    <name type="scientific">Melopsittacus undulatus</name>
    <name type="common">Budgerigar</name>
    <name type="synonym">Psittacus undulatus</name>
    <dbReference type="NCBI Taxonomy" id="13146"/>
    <lineage>
        <taxon>Eukaryota</taxon>
        <taxon>Metazoa</taxon>
        <taxon>Chordata</taxon>
        <taxon>Craniata</taxon>
        <taxon>Vertebrata</taxon>
        <taxon>Euteleostomi</taxon>
        <taxon>Archelosauria</taxon>
        <taxon>Archosauria</taxon>
        <taxon>Dinosauria</taxon>
        <taxon>Saurischia</taxon>
        <taxon>Theropoda</taxon>
        <taxon>Coelurosauria</taxon>
        <taxon>Aves</taxon>
        <taxon>Neognathae</taxon>
        <taxon>Neoaves</taxon>
        <taxon>Telluraves</taxon>
        <taxon>Australaves</taxon>
        <taxon>Psittaciformes</taxon>
        <taxon>Psittaculidae</taxon>
        <taxon>Melopsittacus</taxon>
    </lineage>
</organism>
<gene>
    <name evidence="23" type="primary">LOC101867794</name>
</gene>
<keyword evidence="10" id="KW-0967">Endosome</keyword>
<dbReference type="PROSITE" id="PS00211">
    <property type="entry name" value="ABC_TRANSPORTER_1"/>
    <property type="match status" value="1"/>
</dbReference>
<evidence type="ECO:0000256" key="12">
    <source>
        <dbReference type="ARBA" id="ARBA00022967"/>
    </source>
</evidence>
<evidence type="ECO:0000256" key="9">
    <source>
        <dbReference type="ARBA" id="ARBA00022741"/>
    </source>
</evidence>
<evidence type="ECO:0000256" key="5">
    <source>
        <dbReference type="ARBA" id="ARBA00022481"/>
    </source>
</evidence>
<feature type="transmembrane region" description="Helical" evidence="21">
    <location>
        <begin position="1737"/>
        <end position="1760"/>
    </location>
</feature>
<keyword evidence="11" id="KW-0067">ATP-binding</keyword>
<evidence type="ECO:0000259" key="22">
    <source>
        <dbReference type="PROSITE" id="PS50893"/>
    </source>
</evidence>
<dbReference type="GO" id="GO:0005524">
    <property type="term" value="F:ATP binding"/>
    <property type="evidence" value="ECO:0007669"/>
    <property type="project" value="UniProtKB-KW"/>
</dbReference>
<keyword evidence="13 21" id="KW-1133">Transmembrane helix</keyword>
<keyword evidence="9" id="KW-0547">Nucleotide-binding</keyword>
<feature type="transmembrane region" description="Helical" evidence="21">
    <location>
        <begin position="1932"/>
        <end position="1954"/>
    </location>
</feature>
<dbReference type="Pfam" id="PF12698">
    <property type="entry name" value="ABC2_membrane_3"/>
    <property type="match status" value="2"/>
</dbReference>
<evidence type="ECO:0000256" key="11">
    <source>
        <dbReference type="ARBA" id="ARBA00022840"/>
    </source>
</evidence>
<reference evidence="23" key="2">
    <citation type="submission" date="2025-08" db="UniProtKB">
        <authorList>
            <consortium name="Ensembl"/>
        </authorList>
    </citation>
    <scope>IDENTIFICATION</scope>
</reference>
<evidence type="ECO:0000256" key="6">
    <source>
        <dbReference type="ARBA" id="ARBA00022553"/>
    </source>
</evidence>
<keyword evidence="14 21" id="KW-0472">Membrane</keyword>
<dbReference type="SMART" id="SM00382">
    <property type="entry name" value="AAA"/>
    <property type="match status" value="2"/>
</dbReference>
<comment type="similarity">
    <text evidence="3">Belongs to the ABC transporter superfamily. ABCA family.</text>
</comment>
<evidence type="ECO:0000256" key="17">
    <source>
        <dbReference type="ARBA" id="ARBA00059684"/>
    </source>
</evidence>
<reference evidence="23" key="1">
    <citation type="submission" date="2020-03" db="EMBL/GenBank/DDBJ databases">
        <title>Melopsittacus undulatus (budgerigar) genome, bMelUnd1, maternal haplotype with Z.</title>
        <authorList>
            <person name="Gedman G."/>
            <person name="Mountcastle J."/>
            <person name="Haase B."/>
            <person name="Formenti G."/>
            <person name="Wright T."/>
            <person name="Apodaca J."/>
            <person name="Pelan S."/>
            <person name="Chow W."/>
            <person name="Rhie A."/>
            <person name="Howe K."/>
            <person name="Fedrigo O."/>
            <person name="Jarvis E.D."/>
        </authorList>
    </citation>
    <scope>NUCLEOTIDE SEQUENCE [LARGE SCALE GENOMIC DNA]</scope>
</reference>
<evidence type="ECO:0000256" key="16">
    <source>
        <dbReference type="ARBA" id="ARBA00023228"/>
    </source>
</evidence>
<feature type="domain" description="ABC transporter" evidence="22">
    <location>
        <begin position="954"/>
        <end position="1185"/>
    </location>
</feature>
<dbReference type="Ensembl" id="ENSMUNT00000017701.2">
    <property type="protein sequence ID" value="ENSMUNP00000015377.2"/>
    <property type="gene ID" value="ENSMUNG00000009696.2"/>
</dbReference>
<feature type="transmembrane region" description="Helical" evidence="21">
    <location>
        <begin position="797"/>
        <end position="818"/>
    </location>
</feature>
<feature type="domain" description="ABC transporter" evidence="22">
    <location>
        <begin position="1995"/>
        <end position="2230"/>
    </location>
</feature>
<dbReference type="Gene3D" id="3.40.50.300">
    <property type="entry name" value="P-loop containing nucleotide triphosphate hydrolases"/>
    <property type="match status" value="2"/>
</dbReference>
<dbReference type="FunFam" id="3.40.50.300:FF:000612">
    <property type="entry name" value="ATP-binding cassette, sub-family A (ABC1), member 2"/>
    <property type="match status" value="1"/>
</dbReference>
<evidence type="ECO:0000256" key="13">
    <source>
        <dbReference type="ARBA" id="ARBA00022989"/>
    </source>
</evidence>
<dbReference type="GO" id="GO:0140359">
    <property type="term" value="F:ABC-type transporter activity"/>
    <property type="evidence" value="ECO:0007669"/>
    <property type="project" value="InterPro"/>
</dbReference>
<feature type="region of interest" description="Disordered" evidence="20">
    <location>
        <begin position="914"/>
        <end position="933"/>
    </location>
</feature>
<proteinExistence type="inferred from homology"/>